<dbReference type="KEGG" id="nei:BG910_08140"/>
<protein>
    <submittedName>
        <fullName evidence="1">Uncharacterized protein</fullName>
    </submittedName>
</protein>
<evidence type="ECO:0000313" key="2">
    <source>
        <dbReference type="Proteomes" id="UP000198238"/>
    </source>
</evidence>
<reference evidence="1 2" key="1">
    <citation type="submission" date="2017-06" db="EMBL/GenBank/DDBJ databases">
        <title>Neisseria chenwenguii sp. nov., isolated from the intestinal contents of Tibetan Plateau Pika in Yushu, Qinghai Province, China.</title>
        <authorList>
            <person name="Zhang G."/>
        </authorList>
    </citation>
    <scope>NUCLEOTIDE SEQUENCE [LARGE SCALE GENOMIC DNA]</scope>
    <source>
        <strain evidence="1 2">10023</strain>
    </source>
</reference>
<dbReference type="Proteomes" id="UP000198238">
    <property type="component" value="Chromosome"/>
</dbReference>
<name>A0A220S2J9_9NEIS</name>
<evidence type="ECO:0000313" key="1">
    <source>
        <dbReference type="EMBL" id="ASK27711.1"/>
    </source>
</evidence>
<sequence length="63" mass="7307">MGLFRRLCFCSGVLLTIFPADFSLIRNSRHFAKSATTENCKKFLVFRLPKPYPQAYRLTFVST</sequence>
<keyword evidence="2" id="KW-1185">Reference proteome</keyword>
<dbReference type="EMBL" id="CP022278">
    <property type="protein sequence ID" value="ASK27711.1"/>
    <property type="molecule type" value="Genomic_DNA"/>
</dbReference>
<organism evidence="1 2">
    <name type="scientific">Neisseria chenwenguii</name>
    <dbReference type="NCBI Taxonomy" id="1853278"/>
    <lineage>
        <taxon>Bacteria</taxon>
        <taxon>Pseudomonadati</taxon>
        <taxon>Pseudomonadota</taxon>
        <taxon>Betaproteobacteria</taxon>
        <taxon>Neisseriales</taxon>
        <taxon>Neisseriaceae</taxon>
        <taxon>Neisseria</taxon>
    </lineage>
</organism>
<gene>
    <name evidence="1" type="ORF">BG910_08140</name>
</gene>
<accession>A0A220S2J9</accession>
<dbReference type="AlphaFoldDB" id="A0A220S2J9"/>
<proteinExistence type="predicted"/>